<name>A0A0E9VT74_ANGAN</name>
<sequence>METSQIRQNYHRDCEAALTEWPTWSCLRPTLTCPWLTTCPR</sequence>
<accession>A0A0E9VT74</accession>
<proteinExistence type="predicted"/>
<dbReference type="EMBL" id="GBXM01027316">
    <property type="protein sequence ID" value="JAH81261.1"/>
    <property type="molecule type" value="Transcribed_RNA"/>
</dbReference>
<organism evidence="1">
    <name type="scientific">Anguilla anguilla</name>
    <name type="common">European freshwater eel</name>
    <name type="synonym">Muraena anguilla</name>
    <dbReference type="NCBI Taxonomy" id="7936"/>
    <lineage>
        <taxon>Eukaryota</taxon>
        <taxon>Metazoa</taxon>
        <taxon>Chordata</taxon>
        <taxon>Craniata</taxon>
        <taxon>Vertebrata</taxon>
        <taxon>Euteleostomi</taxon>
        <taxon>Actinopterygii</taxon>
        <taxon>Neopterygii</taxon>
        <taxon>Teleostei</taxon>
        <taxon>Anguilliformes</taxon>
        <taxon>Anguillidae</taxon>
        <taxon>Anguilla</taxon>
    </lineage>
</organism>
<reference evidence="1" key="2">
    <citation type="journal article" date="2015" name="Fish Shellfish Immunol.">
        <title>Early steps in the European eel (Anguilla anguilla)-Vibrio vulnificus interaction in the gills: Role of the RtxA13 toxin.</title>
        <authorList>
            <person name="Callol A."/>
            <person name="Pajuelo D."/>
            <person name="Ebbesson L."/>
            <person name="Teles M."/>
            <person name="MacKenzie S."/>
            <person name="Amaro C."/>
        </authorList>
    </citation>
    <scope>NUCLEOTIDE SEQUENCE</scope>
</reference>
<protein>
    <submittedName>
        <fullName evidence="1">Uncharacterized protein</fullName>
    </submittedName>
</protein>
<reference evidence="1" key="1">
    <citation type="submission" date="2014-11" db="EMBL/GenBank/DDBJ databases">
        <authorList>
            <person name="Amaro Gonzalez C."/>
        </authorList>
    </citation>
    <scope>NUCLEOTIDE SEQUENCE</scope>
</reference>
<evidence type="ECO:0000313" key="1">
    <source>
        <dbReference type="EMBL" id="JAH81261.1"/>
    </source>
</evidence>
<dbReference type="AlphaFoldDB" id="A0A0E9VT74"/>